<dbReference type="InParanoid" id="K1R274"/>
<accession>K1R274</accession>
<dbReference type="HOGENOM" id="CLU_157472_0_0_1"/>
<dbReference type="AlphaFoldDB" id="K1R274"/>
<dbReference type="EMBL" id="JH816091">
    <property type="protein sequence ID" value="EKC27876.1"/>
    <property type="molecule type" value="Genomic_DNA"/>
</dbReference>
<protein>
    <submittedName>
        <fullName evidence="1">Uncharacterized protein</fullName>
    </submittedName>
</protein>
<proteinExistence type="predicted"/>
<gene>
    <name evidence="1" type="ORF">CGI_10022660</name>
</gene>
<organism evidence="1">
    <name type="scientific">Magallana gigas</name>
    <name type="common">Pacific oyster</name>
    <name type="synonym">Crassostrea gigas</name>
    <dbReference type="NCBI Taxonomy" id="29159"/>
    <lineage>
        <taxon>Eukaryota</taxon>
        <taxon>Metazoa</taxon>
        <taxon>Spiralia</taxon>
        <taxon>Lophotrochozoa</taxon>
        <taxon>Mollusca</taxon>
        <taxon>Bivalvia</taxon>
        <taxon>Autobranchia</taxon>
        <taxon>Pteriomorphia</taxon>
        <taxon>Ostreida</taxon>
        <taxon>Ostreoidea</taxon>
        <taxon>Ostreidae</taxon>
        <taxon>Magallana</taxon>
    </lineage>
</organism>
<name>K1R274_MAGGI</name>
<reference evidence="1" key="1">
    <citation type="journal article" date="2012" name="Nature">
        <title>The oyster genome reveals stress adaptation and complexity of shell formation.</title>
        <authorList>
            <person name="Zhang G."/>
            <person name="Fang X."/>
            <person name="Guo X."/>
            <person name="Li L."/>
            <person name="Luo R."/>
            <person name="Xu F."/>
            <person name="Yang P."/>
            <person name="Zhang L."/>
            <person name="Wang X."/>
            <person name="Qi H."/>
            <person name="Xiong Z."/>
            <person name="Que H."/>
            <person name="Xie Y."/>
            <person name="Holland P.W."/>
            <person name="Paps J."/>
            <person name="Zhu Y."/>
            <person name="Wu F."/>
            <person name="Chen Y."/>
            <person name="Wang J."/>
            <person name="Peng C."/>
            <person name="Meng J."/>
            <person name="Yang L."/>
            <person name="Liu J."/>
            <person name="Wen B."/>
            <person name="Zhang N."/>
            <person name="Huang Z."/>
            <person name="Zhu Q."/>
            <person name="Feng Y."/>
            <person name="Mount A."/>
            <person name="Hedgecock D."/>
            <person name="Xu Z."/>
            <person name="Liu Y."/>
            <person name="Domazet-Loso T."/>
            <person name="Du Y."/>
            <person name="Sun X."/>
            <person name="Zhang S."/>
            <person name="Liu B."/>
            <person name="Cheng P."/>
            <person name="Jiang X."/>
            <person name="Li J."/>
            <person name="Fan D."/>
            <person name="Wang W."/>
            <person name="Fu W."/>
            <person name="Wang T."/>
            <person name="Wang B."/>
            <person name="Zhang J."/>
            <person name="Peng Z."/>
            <person name="Li Y."/>
            <person name="Li N."/>
            <person name="Wang J."/>
            <person name="Chen M."/>
            <person name="He Y."/>
            <person name="Tan F."/>
            <person name="Song X."/>
            <person name="Zheng Q."/>
            <person name="Huang R."/>
            <person name="Yang H."/>
            <person name="Du X."/>
            <person name="Chen L."/>
            <person name="Yang M."/>
            <person name="Gaffney P.M."/>
            <person name="Wang S."/>
            <person name="Luo L."/>
            <person name="She Z."/>
            <person name="Ming Y."/>
            <person name="Huang W."/>
            <person name="Zhang S."/>
            <person name="Huang B."/>
            <person name="Zhang Y."/>
            <person name="Qu T."/>
            <person name="Ni P."/>
            <person name="Miao G."/>
            <person name="Wang J."/>
            <person name="Wang Q."/>
            <person name="Steinberg C.E."/>
            <person name="Wang H."/>
            <person name="Li N."/>
            <person name="Qian L."/>
            <person name="Zhang G."/>
            <person name="Li Y."/>
            <person name="Yang H."/>
            <person name="Liu X."/>
            <person name="Wang J."/>
            <person name="Yin Y."/>
            <person name="Wang J."/>
        </authorList>
    </citation>
    <scope>NUCLEOTIDE SEQUENCE [LARGE SCALE GENOMIC DNA]</scope>
    <source>
        <strain evidence="1">05x7-T-G4-1.051#20</strain>
    </source>
</reference>
<evidence type="ECO:0000313" key="1">
    <source>
        <dbReference type="EMBL" id="EKC27876.1"/>
    </source>
</evidence>
<sequence>MSFINRDLNDTIQQWNEHRIRRSKNTDEPFGKPDVLYFQPEVFATRDFRLEVPGNIDHIEREFSIAPPENGVSDEFQELASALIQEHRLQFPPRTKDDALELFCNIVNAIDSI</sequence>